<dbReference type="RefSeq" id="WP_344778048.1">
    <property type="nucleotide sequence ID" value="NZ_BAABAH010000016.1"/>
</dbReference>
<dbReference type="Pfam" id="PF19664">
    <property type="entry name" value="DUF6167"/>
    <property type="match status" value="1"/>
</dbReference>
<evidence type="ECO:0008006" key="3">
    <source>
        <dbReference type="Google" id="ProtNLM"/>
    </source>
</evidence>
<reference evidence="2" key="1">
    <citation type="journal article" date="2019" name="Int. J. Syst. Evol. Microbiol.">
        <title>The Global Catalogue of Microorganisms (GCM) 10K type strain sequencing project: providing services to taxonomists for standard genome sequencing and annotation.</title>
        <authorList>
            <consortium name="The Broad Institute Genomics Platform"/>
            <consortium name="The Broad Institute Genome Sequencing Center for Infectious Disease"/>
            <person name="Wu L."/>
            <person name="Ma J."/>
        </authorList>
    </citation>
    <scope>NUCLEOTIDE SEQUENCE [LARGE SCALE GENOMIC DNA]</scope>
    <source>
        <strain evidence="2">JCM 16953</strain>
    </source>
</reference>
<dbReference type="InterPro" id="IPR046165">
    <property type="entry name" value="DUF6167"/>
</dbReference>
<organism evidence="1 2">
    <name type="scientific">Nocardioides panacisoli</name>
    <dbReference type="NCBI Taxonomy" id="627624"/>
    <lineage>
        <taxon>Bacteria</taxon>
        <taxon>Bacillati</taxon>
        <taxon>Actinomycetota</taxon>
        <taxon>Actinomycetes</taxon>
        <taxon>Propionibacteriales</taxon>
        <taxon>Nocardioidaceae</taxon>
        <taxon>Nocardioides</taxon>
    </lineage>
</organism>
<accession>A0ABP7J0F7</accession>
<comment type="caution">
    <text evidence="1">The sequence shown here is derived from an EMBL/GenBank/DDBJ whole genome shotgun (WGS) entry which is preliminary data.</text>
</comment>
<sequence length="83" mass="8902">MIGRGVWFAAGAAAGVYAAVKVRRLAESFTPDGIHDRINALGLGARMMREEFAQGAADAEAGIRQRYATAAEEHKALENGERK</sequence>
<dbReference type="EMBL" id="BAABAH010000016">
    <property type="protein sequence ID" value="GAA3831469.1"/>
    <property type="molecule type" value="Genomic_DNA"/>
</dbReference>
<name>A0ABP7J0F7_9ACTN</name>
<protein>
    <recommendedName>
        <fullName evidence="3">YtxH domain-containing protein</fullName>
    </recommendedName>
</protein>
<gene>
    <name evidence="1" type="ORF">GCM10022242_35970</name>
</gene>
<proteinExistence type="predicted"/>
<dbReference type="Proteomes" id="UP001501821">
    <property type="component" value="Unassembled WGS sequence"/>
</dbReference>
<keyword evidence="2" id="KW-1185">Reference proteome</keyword>
<evidence type="ECO:0000313" key="1">
    <source>
        <dbReference type="EMBL" id="GAA3831469.1"/>
    </source>
</evidence>
<evidence type="ECO:0000313" key="2">
    <source>
        <dbReference type="Proteomes" id="UP001501821"/>
    </source>
</evidence>